<dbReference type="Gene3D" id="3.40.50.300">
    <property type="entry name" value="P-loop containing nucleotide triphosphate hydrolases"/>
    <property type="match status" value="1"/>
</dbReference>
<organism evidence="1 2">
    <name type="scientific">Streptomyces mimosae</name>
    <dbReference type="NCBI Taxonomy" id="2586635"/>
    <lineage>
        <taxon>Bacteria</taxon>
        <taxon>Bacillati</taxon>
        <taxon>Actinomycetota</taxon>
        <taxon>Actinomycetes</taxon>
        <taxon>Kitasatosporales</taxon>
        <taxon>Streptomycetaceae</taxon>
        <taxon>Streptomyces</taxon>
    </lineage>
</organism>
<evidence type="ECO:0000313" key="1">
    <source>
        <dbReference type="EMBL" id="KAB8167752.1"/>
    </source>
</evidence>
<dbReference type="AlphaFoldDB" id="A0A5N6AHX6"/>
<dbReference type="RefSeq" id="WP_139666767.1">
    <property type="nucleotide sequence ID" value="NZ_VDLY02000004.1"/>
</dbReference>
<evidence type="ECO:0000313" key="2">
    <source>
        <dbReference type="Proteomes" id="UP000314251"/>
    </source>
</evidence>
<keyword evidence="2" id="KW-1185">Reference proteome</keyword>
<dbReference type="InterPro" id="IPR027417">
    <property type="entry name" value="P-loop_NTPase"/>
</dbReference>
<reference evidence="1" key="1">
    <citation type="submission" date="2019-10" db="EMBL/GenBank/DDBJ databases">
        <title>Nonomuraea sp. nov., isolated from Phyllanthus amarus.</title>
        <authorList>
            <person name="Klykleung N."/>
            <person name="Tanasupawat S."/>
        </authorList>
    </citation>
    <scope>NUCLEOTIDE SEQUENCE [LARGE SCALE GENOMIC DNA]</scope>
    <source>
        <strain evidence="1">3MP-10</strain>
    </source>
</reference>
<dbReference type="Proteomes" id="UP000314251">
    <property type="component" value="Unassembled WGS sequence"/>
</dbReference>
<dbReference type="SUPFAM" id="SSF52540">
    <property type="entry name" value="P-loop containing nucleoside triphosphate hydrolases"/>
    <property type="match status" value="1"/>
</dbReference>
<name>A0A5N6AHX6_9ACTN</name>
<gene>
    <name evidence="1" type="ORF">FH607_007035</name>
</gene>
<comment type="caution">
    <text evidence="1">The sequence shown here is derived from an EMBL/GenBank/DDBJ whole genome shotgun (WGS) entry which is preliminary data.</text>
</comment>
<protein>
    <submittedName>
        <fullName evidence="1">AAA family ATPase</fullName>
    </submittedName>
</protein>
<dbReference type="EMBL" id="VDLY02000004">
    <property type="protein sequence ID" value="KAB8167752.1"/>
    <property type="molecule type" value="Genomic_DNA"/>
</dbReference>
<dbReference type="Pfam" id="PF13671">
    <property type="entry name" value="AAA_33"/>
    <property type="match status" value="1"/>
</dbReference>
<proteinExistence type="predicted"/>
<sequence>MDQTVADPAHSRVRDLRGEPGSGPLTLCWPAGHRVLVSGLPGCGKSTLMARATGPGRVPGSVQTVDSQDVRARWDRRLGERLPYAAYRPLVRLAHYARLWRTLRRRDSVLVHDCGRVRWVRAWLAWHAWRRRRPYDLLLFDVPPEQALAGQRRRGRSVSAYAFRRHRRALTRLLARVEAGRLPPGCGAVVLLSAPVAARATVSFVAPDDAPPGTRFPLVERF</sequence>
<accession>A0A5N6AHX6</accession>
<dbReference type="OrthoDB" id="3523587at2"/>